<dbReference type="Proteomes" id="UP000009328">
    <property type="component" value="Unassembled WGS sequence"/>
</dbReference>
<evidence type="ECO:0000313" key="2">
    <source>
        <dbReference type="EMBL" id="CCH47124.1"/>
    </source>
</evidence>
<feature type="compositionally biased region" description="Acidic residues" evidence="1">
    <location>
        <begin position="119"/>
        <end position="130"/>
    </location>
</feature>
<organism evidence="2 3">
    <name type="scientific">Wickerhamomyces ciferrii (strain ATCC 14091 / BCRC 22168 / CBS 111 / JCM 3599 / NBRC 0793 / NRRL Y-1031 F-60-10)</name>
    <name type="common">Yeast</name>
    <name type="synonym">Pichia ciferrii</name>
    <dbReference type="NCBI Taxonomy" id="1206466"/>
    <lineage>
        <taxon>Eukaryota</taxon>
        <taxon>Fungi</taxon>
        <taxon>Dikarya</taxon>
        <taxon>Ascomycota</taxon>
        <taxon>Saccharomycotina</taxon>
        <taxon>Saccharomycetes</taxon>
        <taxon>Phaffomycetales</taxon>
        <taxon>Wickerhamomycetaceae</taxon>
        <taxon>Wickerhamomyces</taxon>
    </lineage>
</organism>
<dbReference type="HOGENOM" id="CLU_1877054_0_0_1"/>
<feature type="compositionally biased region" description="Basic and acidic residues" evidence="1">
    <location>
        <begin position="89"/>
        <end position="102"/>
    </location>
</feature>
<proteinExistence type="predicted"/>
<reference evidence="2 3" key="1">
    <citation type="journal article" date="2012" name="Eukaryot. Cell">
        <title>Draft genome sequence of Wickerhamomyces ciferrii NRRL Y-1031 F-60-10.</title>
        <authorList>
            <person name="Schneider J."/>
            <person name="Andrea H."/>
            <person name="Blom J."/>
            <person name="Jaenicke S."/>
            <person name="Ruckert C."/>
            <person name="Schorsch C."/>
            <person name="Szczepanowski R."/>
            <person name="Farwick M."/>
            <person name="Goesmann A."/>
            <person name="Puhler A."/>
            <person name="Schaffer S."/>
            <person name="Tauch A."/>
            <person name="Kohler T."/>
            <person name="Brinkrolf K."/>
        </authorList>
    </citation>
    <scope>NUCLEOTIDE SEQUENCE [LARGE SCALE GENOMIC DNA]</scope>
    <source>
        <strain evidence="3">ATCC 14091 / BCRC 22168 / CBS 111 / JCM 3599 / NBRC 0793 / NRRL Y-1031 F-60-10</strain>
    </source>
</reference>
<keyword evidence="3" id="KW-1185">Reference proteome</keyword>
<dbReference type="InParanoid" id="K0L0N2"/>
<dbReference type="AlphaFoldDB" id="K0L0N2"/>
<protein>
    <submittedName>
        <fullName evidence="2">Uncharacterized protein</fullName>
    </submittedName>
</protein>
<accession>K0L0N2</accession>
<name>K0L0N2_WICCF</name>
<evidence type="ECO:0000256" key="1">
    <source>
        <dbReference type="SAM" id="MobiDB-lite"/>
    </source>
</evidence>
<gene>
    <name evidence="2" type="ORF">BN7_6735</name>
</gene>
<comment type="caution">
    <text evidence="2">The sequence shown here is derived from an EMBL/GenBank/DDBJ whole genome shotgun (WGS) entry which is preliminary data.</text>
</comment>
<feature type="region of interest" description="Disordered" evidence="1">
    <location>
        <begin position="79"/>
        <end position="136"/>
    </location>
</feature>
<evidence type="ECO:0000313" key="3">
    <source>
        <dbReference type="Proteomes" id="UP000009328"/>
    </source>
</evidence>
<sequence length="136" mass="15210">MYDWLIDHGDQTIDLMIDSDITELKKRCQVLNSPASYITRLITSNVNKFHKAQADRRRRMNPPAYLDSSDEEIEKLVNLESSNNNGGHINDDRNVEGADARDAGVGGVVIDDAGTHDAEEADGEDMDITDEINRHL</sequence>
<dbReference type="EMBL" id="CAIF01000329">
    <property type="protein sequence ID" value="CCH47124.1"/>
    <property type="molecule type" value="Genomic_DNA"/>
</dbReference>